<evidence type="ECO:0000259" key="6">
    <source>
        <dbReference type="PROSITE" id="PS51352"/>
    </source>
</evidence>
<dbReference type="InterPro" id="IPR050553">
    <property type="entry name" value="Thioredoxin_ResA/DsbE_sf"/>
</dbReference>
<reference evidence="8" key="1">
    <citation type="submission" date="2018-02" db="EMBL/GenBank/DDBJ databases">
        <authorList>
            <person name="Clavel T."/>
            <person name="Strowig T."/>
        </authorList>
    </citation>
    <scope>NUCLEOTIDE SEQUENCE [LARGE SCALE GENOMIC DNA]</scope>
    <source>
        <strain evidence="8">DSM 100764</strain>
    </source>
</reference>
<protein>
    <submittedName>
        <fullName evidence="7">AhpC/TSA family protein</fullName>
    </submittedName>
</protein>
<gene>
    <name evidence="7" type="ORF">C5O25_05475</name>
</gene>
<dbReference type="Pfam" id="PF14289">
    <property type="entry name" value="DUF4369"/>
    <property type="match status" value="1"/>
</dbReference>
<dbReference type="InterPro" id="IPR013766">
    <property type="entry name" value="Thioredoxin_domain"/>
</dbReference>
<dbReference type="SUPFAM" id="SSF52833">
    <property type="entry name" value="Thioredoxin-like"/>
    <property type="match status" value="1"/>
</dbReference>
<evidence type="ECO:0000313" key="7">
    <source>
        <dbReference type="EMBL" id="PWB08046.1"/>
    </source>
</evidence>
<dbReference type="InterPro" id="IPR025380">
    <property type="entry name" value="DUF4369"/>
</dbReference>
<dbReference type="InterPro" id="IPR000866">
    <property type="entry name" value="AhpC/TSA"/>
</dbReference>
<evidence type="ECO:0000256" key="1">
    <source>
        <dbReference type="ARBA" id="ARBA00004196"/>
    </source>
</evidence>
<dbReference type="GO" id="GO:0016209">
    <property type="term" value="F:antioxidant activity"/>
    <property type="evidence" value="ECO:0007669"/>
    <property type="project" value="InterPro"/>
</dbReference>
<evidence type="ECO:0000256" key="4">
    <source>
        <dbReference type="ARBA" id="ARBA00023284"/>
    </source>
</evidence>
<dbReference type="Pfam" id="PF00578">
    <property type="entry name" value="AhpC-TSA"/>
    <property type="match status" value="1"/>
</dbReference>
<evidence type="ECO:0000256" key="5">
    <source>
        <dbReference type="SAM" id="SignalP"/>
    </source>
</evidence>
<keyword evidence="2" id="KW-0201">Cytochrome c-type biogenesis</keyword>
<dbReference type="GO" id="GO:0030313">
    <property type="term" value="C:cell envelope"/>
    <property type="evidence" value="ECO:0007669"/>
    <property type="project" value="UniProtKB-SubCell"/>
</dbReference>
<dbReference type="PROSITE" id="PS51257">
    <property type="entry name" value="PROKAR_LIPOPROTEIN"/>
    <property type="match status" value="1"/>
</dbReference>
<dbReference type="EMBL" id="PUBV01000008">
    <property type="protein sequence ID" value="PWB08046.1"/>
    <property type="molecule type" value="Genomic_DNA"/>
</dbReference>
<proteinExistence type="predicted"/>
<dbReference type="PROSITE" id="PS51352">
    <property type="entry name" value="THIOREDOXIN_2"/>
    <property type="match status" value="1"/>
</dbReference>
<feature type="chain" id="PRO_5016141374" evidence="5">
    <location>
        <begin position="22"/>
        <end position="350"/>
    </location>
</feature>
<dbReference type="RefSeq" id="WP_107035730.1">
    <property type="nucleotide sequence ID" value="NZ_CAOOML010000013.1"/>
</dbReference>
<dbReference type="InterPro" id="IPR036249">
    <property type="entry name" value="Thioredoxin-like_sf"/>
</dbReference>
<evidence type="ECO:0000256" key="2">
    <source>
        <dbReference type="ARBA" id="ARBA00022748"/>
    </source>
</evidence>
<organism evidence="7 8">
    <name type="scientific">Paramuribaculum intestinale</name>
    <dbReference type="NCBI Taxonomy" id="2094151"/>
    <lineage>
        <taxon>Bacteria</taxon>
        <taxon>Pseudomonadati</taxon>
        <taxon>Bacteroidota</taxon>
        <taxon>Bacteroidia</taxon>
        <taxon>Bacteroidales</taxon>
        <taxon>Muribaculaceae</taxon>
        <taxon>Paramuribaculum</taxon>
    </lineage>
</organism>
<keyword evidence="5" id="KW-0732">Signal</keyword>
<dbReference type="Gene3D" id="3.40.30.10">
    <property type="entry name" value="Glutaredoxin"/>
    <property type="match status" value="1"/>
</dbReference>
<sequence>MKLPFMTLAAGAFLAVSCANAATATDNYTVTLPLSEDEDGLTAYIIDFDTSAKLDSTVVDGGKAIFKGTVTTPVFARVILDGNRAGQFVLEEGDIALNPANRMATGSPTNDALVNLMSEQQKHVAEYRQLGDTPEDKAKKKEIQQSNNDLFENALKANAGNPLGYYLFLQQCYGYDLPTFDAKLKEYPQFADSKRVQTLRQGLINKEETSVGHKFKDFEITYDGKTSRLSDYVGRGKYTLVDFWASWCGPCIRETRVIKELYEEYGPKGLDVLGVAVWDEPANTLRAIEQHELPWPQILNGQNIPTDLYGIAGIPCIILFDPEGNIISRDKQDDELRADVAAAMSKASVK</sequence>
<dbReference type="Proteomes" id="UP000244925">
    <property type="component" value="Unassembled WGS sequence"/>
</dbReference>
<dbReference type="GeneID" id="93423847"/>
<dbReference type="GO" id="GO:0017004">
    <property type="term" value="P:cytochrome complex assembly"/>
    <property type="evidence" value="ECO:0007669"/>
    <property type="project" value="UniProtKB-KW"/>
</dbReference>
<name>A0A2V1IZ82_9BACT</name>
<dbReference type="PANTHER" id="PTHR42852:SF6">
    <property type="entry name" value="THIOL:DISULFIDE INTERCHANGE PROTEIN DSBE"/>
    <property type="match status" value="1"/>
</dbReference>
<accession>A0A2V1IZ82</accession>
<comment type="caution">
    <text evidence="7">The sequence shown here is derived from an EMBL/GenBank/DDBJ whole genome shotgun (WGS) entry which is preliminary data.</text>
</comment>
<dbReference type="GO" id="GO:0016491">
    <property type="term" value="F:oxidoreductase activity"/>
    <property type="evidence" value="ECO:0007669"/>
    <property type="project" value="InterPro"/>
</dbReference>
<dbReference type="PANTHER" id="PTHR42852">
    <property type="entry name" value="THIOL:DISULFIDE INTERCHANGE PROTEIN DSBE"/>
    <property type="match status" value="1"/>
</dbReference>
<keyword evidence="4" id="KW-0676">Redox-active center</keyword>
<dbReference type="AlphaFoldDB" id="A0A2V1IZ82"/>
<dbReference type="CDD" id="cd02966">
    <property type="entry name" value="TlpA_like_family"/>
    <property type="match status" value="1"/>
</dbReference>
<keyword evidence="8" id="KW-1185">Reference proteome</keyword>
<evidence type="ECO:0000256" key="3">
    <source>
        <dbReference type="ARBA" id="ARBA00023157"/>
    </source>
</evidence>
<feature type="signal peptide" evidence="5">
    <location>
        <begin position="1"/>
        <end position="21"/>
    </location>
</feature>
<feature type="domain" description="Thioredoxin" evidence="6">
    <location>
        <begin position="209"/>
        <end position="350"/>
    </location>
</feature>
<keyword evidence="3" id="KW-1015">Disulfide bond</keyword>
<comment type="subcellular location">
    <subcellularLocation>
        <location evidence="1">Cell envelope</location>
    </subcellularLocation>
</comment>
<evidence type="ECO:0000313" key="8">
    <source>
        <dbReference type="Proteomes" id="UP000244925"/>
    </source>
</evidence>